<dbReference type="InterPro" id="IPR005824">
    <property type="entry name" value="KOW"/>
</dbReference>
<evidence type="ECO:0000256" key="2">
    <source>
        <dbReference type="ARBA" id="ARBA00022980"/>
    </source>
</evidence>
<evidence type="ECO:0000256" key="3">
    <source>
        <dbReference type="ARBA" id="ARBA00023274"/>
    </source>
</evidence>
<dbReference type="CDD" id="cd21693">
    <property type="entry name" value="GINS_B_Psf3"/>
    <property type="match status" value="1"/>
</dbReference>
<dbReference type="GO" id="GO:1990904">
    <property type="term" value="C:ribonucleoprotein complex"/>
    <property type="evidence" value="ECO:0007669"/>
    <property type="project" value="UniProtKB-KW"/>
</dbReference>
<dbReference type="InterPro" id="IPR041988">
    <property type="entry name" value="Ribosomal_uL24_KOW"/>
</dbReference>
<keyword evidence="3 6" id="KW-0687">Ribonucleoprotein</keyword>
<dbReference type="GO" id="GO:0003723">
    <property type="term" value="F:RNA binding"/>
    <property type="evidence" value="ECO:0007669"/>
    <property type="project" value="InterPro"/>
</dbReference>
<comment type="similarity">
    <text evidence="1 6">Belongs to the universal ribosomal protein uL24 family.</text>
</comment>
<dbReference type="CDD" id="cd06089">
    <property type="entry name" value="KOW_RPL26"/>
    <property type="match status" value="1"/>
</dbReference>
<dbReference type="NCBIfam" id="TIGR01079">
    <property type="entry name" value="rplX_bact"/>
    <property type="match status" value="1"/>
</dbReference>
<dbReference type="InterPro" id="IPR008991">
    <property type="entry name" value="Translation_prot_SH3-like_sf"/>
</dbReference>
<name>A0A9P0MJN1_NEZVI</name>
<dbReference type="OrthoDB" id="359154at2759"/>
<dbReference type="PROSITE" id="PS01108">
    <property type="entry name" value="RIBOSOMAL_L24"/>
    <property type="match status" value="1"/>
</dbReference>
<dbReference type="InterPro" id="IPR038437">
    <property type="entry name" value="GINS_Psf3_sf"/>
</dbReference>
<dbReference type="CDD" id="cd11713">
    <property type="entry name" value="GINS_A_psf3"/>
    <property type="match status" value="1"/>
</dbReference>
<dbReference type="GO" id="GO:0005840">
    <property type="term" value="C:ribosome"/>
    <property type="evidence" value="ECO:0007669"/>
    <property type="project" value="UniProtKB-KW"/>
</dbReference>
<organism evidence="8 9">
    <name type="scientific">Nezara viridula</name>
    <name type="common">Southern green stink bug</name>
    <name type="synonym">Cimex viridulus</name>
    <dbReference type="NCBI Taxonomy" id="85310"/>
    <lineage>
        <taxon>Eukaryota</taxon>
        <taxon>Metazoa</taxon>
        <taxon>Ecdysozoa</taxon>
        <taxon>Arthropoda</taxon>
        <taxon>Hexapoda</taxon>
        <taxon>Insecta</taxon>
        <taxon>Pterygota</taxon>
        <taxon>Neoptera</taxon>
        <taxon>Paraneoptera</taxon>
        <taxon>Hemiptera</taxon>
        <taxon>Heteroptera</taxon>
        <taxon>Panheteroptera</taxon>
        <taxon>Pentatomomorpha</taxon>
        <taxon>Pentatomoidea</taxon>
        <taxon>Pentatomidae</taxon>
        <taxon>Pentatominae</taxon>
        <taxon>Nezara</taxon>
    </lineage>
</organism>
<keyword evidence="2 6" id="KW-0689">Ribosomal protein</keyword>
<dbReference type="GO" id="GO:0003735">
    <property type="term" value="F:structural constituent of ribosome"/>
    <property type="evidence" value="ECO:0007669"/>
    <property type="project" value="InterPro"/>
</dbReference>
<accession>A0A9P0MJN1</accession>
<evidence type="ECO:0000259" key="7">
    <source>
        <dbReference type="SMART" id="SM00739"/>
    </source>
</evidence>
<evidence type="ECO:0000256" key="6">
    <source>
        <dbReference type="RuleBase" id="RU003477"/>
    </source>
</evidence>
<evidence type="ECO:0000256" key="5">
    <source>
        <dbReference type="ARBA" id="ARBA00035357"/>
    </source>
</evidence>
<sequence>MRIFSALYRKLPEVGEITKKYANLPESYIKRCLEEVEWKTPRGLPQYLPRTRSWKKRHFDVHRPWTGFFQRENAPGIYHRKVFLEPFRDWSFFKGDRVEILSGPDKGKQGIICQVIQERNWVIVEGLNCKMVLIGKTKQFPGLVQQQEQPLLVQREVKLVDPADLQNTEIEWRFTEEGDKVRVSLRTGRIIPIPVQAQETYDYKTKRTYKESTKDTTSDDLSEVTFSPTLETFEMNIMKSMGIKEERIPVQTYWFASYGYIILFLGVLDPSAESTALEEGTVLELPYWLVSALINDDAVSIELPKVYRDSYRDIFKADANVVDLFRLCKHFYEFGKLLSNVIEHRGSLELCSNLIQIFIDRFRRLADWAQNSESETGATNKFDNYEKALLQRGKLAQDMLTSWLNEGVGTITTSVLVDSYKKRKLLAKELSF</sequence>
<evidence type="ECO:0000256" key="1">
    <source>
        <dbReference type="ARBA" id="ARBA00010618"/>
    </source>
</evidence>
<evidence type="ECO:0000313" key="8">
    <source>
        <dbReference type="EMBL" id="CAH1399368.1"/>
    </source>
</evidence>
<dbReference type="SUPFAM" id="SSF158573">
    <property type="entry name" value="GINS helical bundle-like"/>
    <property type="match status" value="1"/>
</dbReference>
<dbReference type="EMBL" id="OV725080">
    <property type="protein sequence ID" value="CAH1399368.1"/>
    <property type="molecule type" value="Genomic_DNA"/>
</dbReference>
<dbReference type="InterPro" id="IPR014722">
    <property type="entry name" value="Rib_uL2_dom2"/>
</dbReference>
<dbReference type="InterPro" id="IPR036224">
    <property type="entry name" value="GINS_bundle-like_dom_sf"/>
</dbReference>
<proteinExistence type="inferred from homology"/>
<dbReference type="Gene3D" id="1.20.58.2050">
    <property type="match status" value="1"/>
</dbReference>
<dbReference type="InterPro" id="IPR003256">
    <property type="entry name" value="Ribosomal_uL24"/>
</dbReference>
<dbReference type="SMART" id="SM00739">
    <property type="entry name" value="KOW"/>
    <property type="match status" value="1"/>
</dbReference>
<reference evidence="8" key="1">
    <citation type="submission" date="2022-01" db="EMBL/GenBank/DDBJ databases">
        <authorList>
            <person name="King R."/>
        </authorList>
    </citation>
    <scope>NUCLEOTIDE SEQUENCE</scope>
</reference>
<dbReference type="Gene3D" id="2.30.30.30">
    <property type="match status" value="1"/>
</dbReference>
<dbReference type="PANTHER" id="PTHR12903">
    <property type="entry name" value="MITOCHONDRIAL RIBOSOMAL PROTEIN L24"/>
    <property type="match status" value="1"/>
</dbReference>
<dbReference type="Pfam" id="PF17136">
    <property type="entry name" value="ribosomal_L24"/>
    <property type="match status" value="1"/>
</dbReference>
<dbReference type="Proteomes" id="UP001152798">
    <property type="component" value="Chromosome 4"/>
</dbReference>
<dbReference type="InterPro" id="IPR057264">
    <property type="entry name" value="Ribosomal_uL24_C"/>
</dbReference>
<dbReference type="InterPro" id="IPR005825">
    <property type="entry name" value="Ribosomal_uL24_CS"/>
</dbReference>
<evidence type="ECO:0000256" key="4">
    <source>
        <dbReference type="ARBA" id="ARBA00035283"/>
    </source>
</evidence>
<dbReference type="SUPFAM" id="SSF160059">
    <property type="entry name" value="PriA/YqbF domain"/>
    <property type="match status" value="1"/>
</dbReference>
<dbReference type="AlphaFoldDB" id="A0A9P0MJN1"/>
<dbReference type="Pfam" id="PF00467">
    <property type="entry name" value="KOW"/>
    <property type="match status" value="1"/>
</dbReference>
<gene>
    <name evidence="8" type="ORF">NEZAVI_LOCUS8830</name>
</gene>
<feature type="domain" description="KOW" evidence="7">
    <location>
        <begin position="91"/>
        <end position="118"/>
    </location>
</feature>
<protein>
    <recommendedName>
        <fullName evidence="4">Large ribosomal subunit protein uL24m</fullName>
    </recommendedName>
    <alternativeName>
        <fullName evidence="5">39S ribosomal protein L24, mitochondrial</fullName>
    </alternativeName>
</protein>
<dbReference type="GO" id="GO:0006412">
    <property type="term" value="P:translation"/>
    <property type="evidence" value="ECO:0007669"/>
    <property type="project" value="InterPro"/>
</dbReference>
<dbReference type="SUPFAM" id="SSF50104">
    <property type="entry name" value="Translation proteins SH3-like domain"/>
    <property type="match status" value="1"/>
</dbReference>
<keyword evidence="9" id="KW-1185">Reference proteome</keyword>
<evidence type="ECO:0000313" key="9">
    <source>
        <dbReference type="Proteomes" id="UP001152798"/>
    </source>
</evidence>